<keyword evidence="10" id="KW-0472">Membrane</keyword>
<feature type="transmembrane region" description="Helical" evidence="10">
    <location>
        <begin position="110"/>
        <end position="130"/>
    </location>
</feature>
<evidence type="ECO:0000259" key="11">
    <source>
        <dbReference type="SMART" id="SM00387"/>
    </source>
</evidence>
<evidence type="ECO:0000313" key="13">
    <source>
        <dbReference type="Proteomes" id="UP000216871"/>
    </source>
</evidence>
<dbReference type="SMART" id="SM00387">
    <property type="entry name" value="HATPase_c"/>
    <property type="match status" value="1"/>
</dbReference>
<dbReference type="CDD" id="cd16917">
    <property type="entry name" value="HATPase_UhpB-NarQ-NarX-like"/>
    <property type="match status" value="1"/>
</dbReference>
<dbReference type="InterPro" id="IPR050482">
    <property type="entry name" value="Sensor_HK_TwoCompSys"/>
</dbReference>
<evidence type="ECO:0000256" key="9">
    <source>
        <dbReference type="SAM" id="MobiDB-lite"/>
    </source>
</evidence>
<evidence type="ECO:0000313" key="12">
    <source>
        <dbReference type="EMBL" id="OZG57584.1"/>
    </source>
</evidence>
<keyword evidence="10" id="KW-0812">Transmembrane</keyword>
<feature type="compositionally biased region" description="Low complexity" evidence="9">
    <location>
        <begin position="505"/>
        <end position="519"/>
    </location>
</feature>
<evidence type="ECO:0000256" key="4">
    <source>
        <dbReference type="ARBA" id="ARBA00022679"/>
    </source>
</evidence>
<feature type="transmembrane region" description="Helical" evidence="10">
    <location>
        <begin position="713"/>
        <end position="738"/>
    </location>
</feature>
<evidence type="ECO:0000256" key="3">
    <source>
        <dbReference type="ARBA" id="ARBA00022553"/>
    </source>
</evidence>
<dbReference type="GO" id="GO:0005524">
    <property type="term" value="F:ATP binding"/>
    <property type="evidence" value="ECO:0007669"/>
    <property type="project" value="UniProtKB-KW"/>
</dbReference>
<keyword evidence="6 12" id="KW-0418">Kinase</keyword>
<dbReference type="InterPro" id="IPR055558">
    <property type="entry name" value="DUF7134"/>
</dbReference>
<keyword evidence="5" id="KW-0547">Nucleotide-binding</keyword>
<feature type="transmembrane region" description="Helical" evidence="10">
    <location>
        <begin position="634"/>
        <end position="663"/>
    </location>
</feature>
<evidence type="ECO:0000256" key="8">
    <source>
        <dbReference type="ARBA" id="ARBA00023012"/>
    </source>
</evidence>
<dbReference type="EC" id="2.7.13.3" evidence="2"/>
<dbReference type="Pfam" id="PF07730">
    <property type="entry name" value="HisKA_3"/>
    <property type="match status" value="1"/>
</dbReference>
<gene>
    <name evidence="12" type="ORF">BMYO_1903</name>
</gene>
<keyword evidence="7" id="KW-0067">ATP-binding</keyword>
<feature type="transmembrane region" description="Helical" evidence="10">
    <location>
        <begin position="62"/>
        <end position="80"/>
    </location>
</feature>
<dbReference type="PANTHER" id="PTHR24421:SF10">
    <property type="entry name" value="NITRATE_NITRITE SENSOR PROTEIN NARQ"/>
    <property type="match status" value="1"/>
</dbReference>
<feature type="transmembrane region" description="Helical" evidence="10">
    <location>
        <begin position="600"/>
        <end position="622"/>
    </location>
</feature>
<dbReference type="GO" id="GO:0016020">
    <property type="term" value="C:membrane"/>
    <property type="evidence" value="ECO:0007669"/>
    <property type="project" value="InterPro"/>
</dbReference>
<evidence type="ECO:0000256" key="5">
    <source>
        <dbReference type="ARBA" id="ARBA00022741"/>
    </source>
</evidence>
<dbReference type="Gene3D" id="3.30.565.10">
    <property type="entry name" value="Histidine kinase-like ATPase, C-terminal domain"/>
    <property type="match status" value="1"/>
</dbReference>
<dbReference type="Gene3D" id="1.20.5.1930">
    <property type="match status" value="2"/>
</dbReference>
<comment type="caution">
    <text evidence="12">The sequence shown here is derived from an EMBL/GenBank/DDBJ whole genome shotgun (WGS) entry which is preliminary data.</text>
</comment>
<name>A0A261FEM4_9BIFI</name>
<sequence>MFTFDAVLALIFVGLSIASTVGSRDSYNPGLLFQYPNAVMVAWGLPAVVPLALRRIRPEPAAWWYVGLTASHLLLGPGTIDSDPLSMLMLYSVLVYGTAGHAWRFVTAAMAMALLTAGVWAVTFNVTPLFDVLANGTYTDWTTQLSGDTCPGVAGTLSPSTGTCGARMLQDAGILAVLIGVSMLSISVMALWQRARRATVNAMRERNASIMAREAEETRIAALAERARIARDMHDVVAHTLSTIIVQSDGGRYAGARDLALARRTMATIRHEAERAQHDMRRLFSVFGPNGAGGASGYADIPSLFDGSIPVSRRVTGVAHAARLSAKADEAVFRLVQESLTNTRKHAGSGARVTIDEIWSDDALSITIADNGRGGASAQDGHRPGYGLIGMHERIEAVGGSVSAGPRPNGGFIVAATIPLAPVPGEADGHTAMPAVTWTDGAATPQASGTGHRANGESMSSPMEAIPAAGNLGLSRDGKSIPSDGMAADAGTRRASMTDLPSDNPPAGSASGIASPASSASPTPILSHMKIHLPQPLYRLARWLRAKPIDQGDNHELNWVAQLARWTERHYLFMDTMGAVLLMLLFYRPTFRDLQWQTGYGAALPHVATALLTIVLLAPLAFRRRFPEASALAVAVLSFLQLLFLPSVLPLNVFALVSVYSAVLYGRERAWRWVSVALVIDSWAFGIRTTSGQDGIGSLMRLALSPVYTVMDWVAVVLGGLLLGGMVMLAGFGCIAAARWARSRGSNALVLQQREEALRAEQERQKVLAANLERERIGAAMQAEVAATLESVIVQTDAGLAMLDGSAEPSGEQVAAAFAAIGSRGRSALAHMRQLLAVLRETGFSDAAHEGMAPEMRLAPAASLDSQLRDRARG</sequence>
<dbReference type="Pfam" id="PF23539">
    <property type="entry name" value="DUF7134"/>
    <property type="match status" value="1"/>
</dbReference>
<dbReference type="InterPro" id="IPR011712">
    <property type="entry name" value="Sig_transdc_His_kin_sub3_dim/P"/>
</dbReference>
<dbReference type="InterPro" id="IPR036890">
    <property type="entry name" value="HATPase_C_sf"/>
</dbReference>
<protein>
    <recommendedName>
        <fullName evidence="2">histidine kinase</fullName>
        <ecNumber evidence="2">2.7.13.3</ecNumber>
    </recommendedName>
</protein>
<feature type="transmembrane region" description="Helical" evidence="10">
    <location>
        <begin position="32"/>
        <end position="53"/>
    </location>
</feature>
<dbReference type="InterPro" id="IPR003594">
    <property type="entry name" value="HATPase_dom"/>
</dbReference>
<dbReference type="GO" id="GO:0000155">
    <property type="term" value="F:phosphorelay sensor kinase activity"/>
    <property type="evidence" value="ECO:0007669"/>
    <property type="project" value="InterPro"/>
</dbReference>
<dbReference type="PANTHER" id="PTHR24421">
    <property type="entry name" value="NITRATE/NITRITE SENSOR PROTEIN NARX-RELATED"/>
    <property type="match status" value="1"/>
</dbReference>
<accession>A0A261FEM4</accession>
<reference evidence="12 13" key="1">
    <citation type="journal article" date="2017" name="BMC Genomics">
        <title>Comparative genomic and phylogenomic analyses of the Bifidobacteriaceae family.</title>
        <authorList>
            <person name="Lugli G.A."/>
            <person name="Milani C."/>
            <person name="Turroni F."/>
            <person name="Duranti S."/>
            <person name="Mancabelli L."/>
            <person name="Mangifesta M."/>
            <person name="Ferrario C."/>
            <person name="Modesto M."/>
            <person name="Mattarelli P."/>
            <person name="Jiri K."/>
            <person name="van Sinderen D."/>
            <person name="Ventura M."/>
        </authorList>
    </citation>
    <scope>NUCLEOTIDE SEQUENCE [LARGE SCALE GENOMIC DNA]</scope>
    <source>
        <strain evidence="12 13">DSM 100196</strain>
    </source>
</reference>
<keyword evidence="13" id="KW-1185">Reference proteome</keyword>
<dbReference type="Pfam" id="PF02518">
    <property type="entry name" value="HATPase_c"/>
    <property type="match status" value="1"/>
</dbReference>
<dbReference type="SUPFAM" id="SSF55874">
    <property type="entry name" value="ATPase domain of HSP90 chaperone/DNA topoisomerase II/histidine kinase"/>
    <property type="match status" value="1"/>
</dbReference>
<evidence type="ECO:0000256" key="7">
    <source>
        <dbReference type="ARBA" id="ARBA00022840"/>
    </source>
</evidence>
<comment type="catalytic activity">
    <reaction evidence="1">
        <text>ATP + protein L-histidine = ADP + protein N-phospho-L-histidine.</text>
        <dbReference type="EC" id="2.7.13.3"/>
    </reaction>
</comment>
<feature type="domain" description="Histidine kinase/HSP90-like ATPase" evidence="11">
    <location>
        <begin position="327"/>
        <end position="422"/>
    </location>
</feature>
<keyword evidence="8" id="KW-0902">Two-component regulatory system</keyword>
<evidence type="ECO:0000256" key="10">
    <source>
        <dbReference type="SAM" id="Phobius"/>
    </source>
</evidence>
<dbReference type="Proteomes" id="UP000216871">
    <property type="component" value="Unassembled WGS sequence"/>
</dbReference>
<feature type="region of interest" description="Disordered" evidence="9">
    <location>
        <begin position="475"/>
        <end position="519"/>
    </location>
</feature>
<feature type="transmembrane region" description="Helical" evidence="10">
    <location>
        <begin position="172"/>
        <end position="192"/>
    </location>
</feature>
<organism evidence="12 13">
    <name type="scientific">Bifidobacterium myosotis</name>
    <dbReference type="NCBI Taxonomy" id="1630166"/>
    <lineage>
        <taxon>Bacteria</taxon>
        <taxon>Bacillati</taxon>
        <taxon>Actinomycetota</taxon>
        <taxon>Actinomycetes</taxon>
        <taxon>Bifidobacteriales</taxon>
        <taxon>Bifidobacteriaceae</taxon>
        <taxon>Bifidobacterium</taxon>
    </lineage>
</organism>
<evidence type="ECO:0000256" key="6">
    <source>
        <dbReference type="ARBA" id="ARBA00022777"/>
    </source>
</evidence>
<feature type="transmembrane region" description="Helical" evidence="10">
    <location>
        <begin position="571"/>
        <end position="588"/>
    </location>
</feature>
<keyword evidence="10" id="KW-1133">Transmembrane helix</keyword>
<dbReference type="GO" id="GO:0046983">
    <property type="term" value="F:protein dimerization activity"/>
    <property type="evidence" value="ECO:0007669"/>
    <property type="project" value="InterPro"/>
</dbReference>
<keyword evidence="3" id="KW-0597">Phosphoprotein</keyword>
<proteinExistence type="predicted"/>
<evidence type="ECO:0000256" key="1">
    <source>
        <dbReference type="ARBA" id="ARBA00000085"/>
    </source>
</evidence>
<keyword evidence="4" id="KW-0808">Transferase</keyword>
<evidence type="ECO:0000256" key="2">
    <source>
        <dbReference type="ARBA" id="ARBA00012438"/>
    </source>
</evidence>
<dbReference type="AlphaFoldDB" id="A0A261FEM4"/>
<dbReference type="EMBL" id="MWWW01000027">
    <property type="protein sequence ID" value="OZG57584.1"/>
    <property type="molecule type" value="Genomic_DNA"/>
</dbReference>